<dbReference type="Pfam" id="PF22041">
    <property type="entry name" value="GST_C_7"/>
    <property type="match status" value="1"/>
</dbReference>
<organism evidence="3 4">
    <name type="scientific">Thelonectria olida</name>
    <dbReference type="NCBI Taxonomy" id="1576542"/>
    <lineage>
        <taxon>Eukaryota</taxon>
        <taxon>Fungi</taxon>
        <taxon>Dikarya</taxon>
        <taxon>Ascomycota</taxon>
        <taxon>Pezizomycotina</taxon>
        <taxon>Sordariomycetes</taxon>
        <taxon>Hypocreomycetidae</taxon>
        <taxon>Hypocreales</taxon>
        <taxon>Nectriaceae</taxon>
        <taxon>Thelonectria</taxon>
    </lineage>
</organism>
<dbReference type="InterPro" id="IPR054416">
    <property type="entry name" value="GST_UstS-like_C"/>
</dbReference>
<name>A0A9P8WL36_9HYPO</name>
<accession>A0A9P8WL36</accession>
<dbReference type="Proteomes" id="UP000777438">
    <property type="component" value="Unassembled WGS sequence"/>
</dbReference>
<dbReference type="CDD" id="cd00299">
    <property type="entry name" value="GST_C_family"/>
    <property type="match status" value="1"/>
</dbReference>
<dbReference type="SUPFAM" id="SSF52833">
    <property type="entry name" value="Thioredoxin-like"/>
    <property type="match status" value="1"/>
</dbReference>
<feature type="domain" description="Glutathione S-transferase UstS-like C-terminal" evidence="2">
    <location>
        <begin position="122"/>
        <end position="216"/>
    </location>
</feature>
<evidence type="ECO:0008006" key="5">
    <source>
        <dbReference type="Google" id="ProtNLM"/>
    </source>
</evidence>
<dbReference type="InterPro" id="IPR004045">
    <property type="entry name" value="Glutathione_S-Trfase_N"/>
</dbReference>
<dbReference type="SUPFAM" id="SSF47616">
    <property type="entry name" value="GST C-terminal domain-like"/>
    <property type="match status" value="1"/>
</dbReference>
<protein>
    <recommendedName>
        <fullName evidence="5">GST N-terminal domain-containing protein</fullName>
    </recommendedName>
</protein>
<dbReference type="Pfam" id="PF13409">
    <property type="entry name" value="GST_N_2"/>
    <property type="match status" value="1"/>
</dbReference>
<proteinExistence type="predicted"/>
<evidence type="ECO:0000313" key="4">
    <source>
        <dbReference type="Proteomes" id="UP000777438"/>
    </source>
</evidence>
<dbReference type="InterPro" id="IPR036249">
    <property type="entry name" value="Thioredoxin-like_sf"/>
</dbReference>
<keyword evidence="4" id="KW-1185">Reference proteome</keyword>
<dbReference type="EMBL" id="JAGPYM010000001">
    <property type="protein sequence ID" value="KAH6900411.1"/>
    <property type="molecule type" value="Genomic_DNA"/>
</dbReference>
<sequence length="249" mass="28172">MASEQIVLFDLPSRPPRAAWSLNPWKTRFLLNFKGLDYKTEWAKTPKPPILEYPDIKPTLEPHVAANPSTGTWTIPTVKFPNGTYLMDSRKIVDKIDQTNPEPSIHLDSPVLAKLEEIMPRLMGALRPVYFLEVPGNILSDKSVDYWHETRSKAVGMPLAQLGEESGGQRAWDAAKPIIHEVEVLLKENSEGAFFLGNTPSYADFVWAGFLIFLQRNGVIEELYKVSGDSQLHKNLLDATAPWQKRNDY</sequence>
<gene>
    <name evidence="3" type="ORF">B0T10DRAFT_452926</name>
</gene>
<reference evidence="3 4" key="1">
    <citation type="journal article" date="2021" name="Nat. Commun.">
        <title>Genetic determinants of endophytism in the Arabidopsis root mycobiome.</title>
        <authorList>
            <person name="Mesny F."/>
            <person name="Miyauchi S."/>
            <person name="Thiergart T."/>
            <person name="Pickel B."/>
            <person name="Atanasova L."/>
            <person name="Karlsson M."/>
            <person name="Huettel B."/>
            <person name="Barry K.W."/>
            <person name="Haridas S."/>
            <person name="Chen C."/>
            <person name="Bauer D."/>
            <person name="Andreopoulos W."/>
            <person name="Pangilinan J."/>
            <person name="LaButti K."/>
            <person name="Riley R."/>
            <person name="Lipzen A."/>
            <person name="Clum A."/>
            <person name="Drula E."/>
            <person name="Henrissat B."/>
            <person name="Kohler A."/>
            <person name="Grigoriev I.V."/>
            <person name="Martin F.M."/>
            <person name="Hacquard S."/>
        </authorList>
    </citation>
    <scope>NUCLEOTIDE SEQUENCE [LARGE SCALE GENOMIC DNA]</scope>
    <source>
        <strain evidence="3 4">MPI-CAGE-CH-0241</strain>
    </source>
</reference>
<comment type="caution">
    <text evidence="3">The sequence shown here is derived from an EMBL/GenBank/DDBJ whole genome shotgun (WGS) entry which is preliminary data.</text>
</comment>
<dbReference type="AlphaFoldDB" id="A0A9P8WL36"/>
<evidence type="ECO:0000313" key="3">
    <source>
        <dbReference type="EMBL" id="KAH6900411.1"/>
    </source>
</evidence>
<dbReference type="Gene3D" id="1.20.1050.10">
    <property type="match status" value="1"/>
</dbReference>
<feature type="domain" description="GST N-terminal" evidence="1">
    <location>
        <begin position="20"/>
        <end position="98"/>
    </location>
</feature>
<evidence type="ECO:0000259" key="1">
    <source>
        <dbReference type="Pfam" id="PF13409"/>
    </source>
</evidence>
<dbReference type="InterPro" id="IPR036282">
    <property type="entry name" value="Glutathione-S-Trfase_C_sf"/>
</dbReference>
<evidence type="ECO:0000259" key="2">
    <source>
        <dbReference type="Pfam" id="PF22041"/>
    </source>
</evidence>
<dbReference type="Gene3D" id="3.40.30.10">
    <property type="entry name" value="Glutaredoxin"/>
    <property type="match status" value="1"/>
</dbReference>
<dbReference type="OrthoDB" id="4951845at2759"/>